<evidence type="ECO:0000313" key="2">
    <source>
        <dbReference type="Proteomes" id="UP000253945"/>
    </source>
</evidence>
<reference evidence="1 2" key="1">
    <citation type="submission" date="2018-05" db="EMBL/GenBank/DDBJ databases">
        <title>Draft Genome Sequences for a Diverse set of 7 Haemophilus Species.</title>
        <authorList>
            <person name="Nichols M."/>
            <person name="Topaz N."/>
            <person name="Wang X."/>
            <person name="Wang X."/>
            <person name="Boxrud D."/>
        </authorList>
    </citation>
    <scope>NUCLEOTIDE SEQUENCE [LARGE SCALE GENOMIC DNA]</scope>
    <source>
        <strain evidence="1 2">C2014016342</strain>
    </source>
</reference>
<organism evidence="1 2">
    <name type="scientific">Haemophilus paraphrohaemolyticus</name>
    <dbReference type="NCBI Taxonomy" id="736"/>
    <lineage>
        <taxon>Bacteria</taxon>
        <taxon>Pseudomonadati</taxon>
        <taxon>Pseudomonadota</taxon>
        <taxon>Gammaproteobacteria</taxon>
        <taxon>Pasteurellales</taxon>
        <taxon>Pasteurellaceae</taxon>
        <taxon>Haemophilus</taxon>
    </lineage>
</organism>
<dbReference type="Proteomes" id="UP000253945">
    <property type="component" value="Unassembled WGS sequence"/>
</dbReference>
<name>A0A369ZP12_9PAST</name>
<gene>
    <name evidence="1" type="ORF">DPV92_04970</name>
</gene>
<dbReference type="AlphaFoldDB" id="A0A369ZP12"/>
<evidence type="ECO:0000313" key="1">
    <source>
        <dbReference type="EMBL" id="RDF10899.1"/>
    </source>
</evidence>
<proteinExistence type="predicted"/>
<dbReference type="RefSeq" id="WP_111353937.1">
    <property type="nucleotide sequence ID" value="NZ_QEQF01000003.1"/>
</dbReference>
<sequence length="154" mass="17877">MLYIPQTHPKRYVSSIVALNVHSPNGTGDWHSAAALNDDAYPQDFYIYGENQKRNTNHLLGNLGVIDGTKRLNEMGYYPKNYPVWLADHPRACVDYLYTAVLQTGSIGRVILDDWFPNDEDKQSVYDLLNQIEPHLTEQEWENLQLWKRKNPIM</sequence>
<protein>
    <submittedName>
        <fullName evidence="1">Uncharacterized protein</fullName>
    </submittedName>
</protein>
<dbReference type="EMBL" id="QEQF01000003">
    <property type="protein sequence ID" value="RDF10899.1"/>
    <property type="molecule type" value="Genomic_DNA"/>
</dbReference>
<comment type="caution">
    <text evidence="1">The sequence shown here is derived from an EMBL/GenBank/DDBJ whole genome shotgun (WGS) entry which is preliminary data.</text>
</comment>
<keyword evidence="2" id="KW-1185">Reference proteome</keyword>
<accession>A0A369ZP12</accession>